<dbReference type="AlphaFoldDB" id="X1LEF8"/>
<protein>
    <submittedName>
        <fullName evidence="1">Uncharacterized protein</fullName>
    </submittedName>
</protein>
<organism evidence="1">
    <name type="scientific">marine sediment metagenome</name>
    <dbReference type="NCBI Taxonomy" id="412755"/>
    <lineage>
        <taxon>unclassified sequences</taxon>
        <taxon>metagenomes</taxon>
        <taxon>ecological metagenomes</taxon>
    </lineage>
</organism>
<evidence type="ECO:0000313" key="1">
    <source>
        <dbReference type="EMBL" id="GAI00820.1"/>
    </source>
</evidence>
<proteinExistence type="predicted"/>
<dbReference type="EMBL" id="BARU01046283">
    <property type="protein sequence ID" value="GAI00820.1"/>
    <property type="molecule type" value="Genomic_DNA"/>
</dbReference>
<name>X1LEF8_9ZZZZ</name>
<accession>X1LEF8</accession>
<feature type="non-terminal residue" evidence="1">
    <location>
        <position position="33"/>
    </location>
</feature>
<comment type="caution">
    <text evidence="1">The sequence shown here is derived from an EMBL/GenBank/DDBJ whole genome shotgun (WGS) entry which is preliminary data.</text>
</comment>
<reference evidence="1" key="1">
    <citation type="journal article" date="2014" name="Front. Microbiol.">
        <title>High frequency of phylogenetically diverse reductive dehalogenase-homologous genes in deep subseafloor sedimentary metagenomes.</title>
        <authorList>
            <person name="Kawai M."/>
            <person name="Futagami T."/>
            <person name="Toyoda A."/>
            <person name="Takaki Y."/>
            <person name="Nishi S."/>
            <person name="Hori S."/>
            <person name="Arai W."/>
            <person name="Tsubouchi T."/>
            <person name="Morono Y."/>
            <person name="Uchiyama I."/>
            <person name="Ito T."/>
            <person name="Fujiyama A."/>
            <person name="Inagaki F."/>
            <person name="Takami H."/>
        </authorList>
    </citation>
    <scope>NUCLEOTIDE SEQUENCE</scope>
    <source>
        <strain evidence="1">Expedition CK06-06</strain>
    </source>
</reference>
<gene>
    <name evidence="1" type="ORF">S03H2_69887</name>
</gene>
<sequence>MTIAKGYSIWLIPTGEVYRKLAEIIFQLSKKYS</sequence>